<comment type="caution">
    <text evidence="2">The sequence shown here is derived from an EMBL/GenBank/DDBJ whole genome shotgun (WGS) entry which is preliminary data.</text>
</comment>
<feature type="transmembrane region" description="Helical" evidence="1">
    <location>
        <begin position="107"/>
        <end position="126"/>
    </location>
</feature>
<feature type="transmembrane region" description="Helical" evidence="1">
    <location>
        <begin position="45"/>
        <end position="62"/>
    </location>
</feature>
<reference evidence="2 3" key="1">
    <citation type="submission" date="2019-12" db="EMBL/GenBank/DDBJ databases">
        <title>Deinococcus sp. HMF7620 Genome sequencing and assembly.</title>
        <authorList>
            <person name="Kang H."/>
            <person name="Kim H."/>
            <person name="Joh K."/>
        </authorList>
    </citation>
    <scope>NUCLEOTIDE SEQUENCE [LARGE SCALE GENOMIC DNA]</scope>
    <source>
        <strain evidence="2 3">HMF7620</strain>
    </source>
</reference>
<accession>A0A7C9HTB3</accession>
<feature type="transmembrane region" description="Helical" evidence="1">
    <location>
        <begin position="74"/>
        <end position="95"/>
    </location>
</feature>
<dbReference type="RefSeq" id="WP_157460443.1">
    <property type="nucleotide sequence ID" value="NZ_WQLB01000027.1"/>
</dbReference>
<dbReference type="AlphaFoldDB" id="A0A7C9HTB3"/>
<evidence type="ECO:0000256" key="1">
    <source>
        <dbReference type="SAM" id="Phobius"/>
    </source>
</evidence>
<dbReference type="Proteomes" id="UP000483286">
    <property type="component" value="Unassembled WGS sequence"/>
</dbReference>
<keyword evidence="3" id="KW-1185">Reference proteome</keyword>
<evidence type="ECO:0000313" key="3">
    <source>
        <dbReference type="Proteomes" id="UP000483286"/>
    </source>
</evidence>
<dbReference type="EMBL" id="WQLB01000027">
    <property type="protein sequence ID" value="MVN88393.1"/>
    <property type="molecule type" value="Genomic_DNA"/>
</dbReference>
<evidence type="ECO:0000313" key="2">
    <source>
        <dbReference type="EMBL" id="MVN88393.1"/>
    </source>
</evidence>
<feature type="transmembrane region" description="Helical" evidence="1">
    <location>
        <begin position="15"/>
        <end position="38"/>
    </location>
</feature>
<keyword evidence="1" id="KW-1133">Transmembrane helix</keyword>
<proteinExistence type="predicted"/>
<protein>
    <submittedName>
        <fullName evidence="2">Uncharacterized protein</fullName>
    </submittedName>
</protein>
<organism evidence="2 3">
    <name type="scientific">Deinococcus arboris</name>
    <dbReference type="NCBI Taxonomy" id="2682977"/>
    <lineage>
        <taxon>Bacteria</taxon>
        <taxon>Thermotogati</taxon>
        <taxon>Deinococcota</taxon>
        <taxon>Deinococci</taxon>
        <taxon>Deinococcales</taxon>
        <taxon>Deinococcaceae</taxon>
        <taxon>Deinococcus</taxon>
    </lineage>
</organism>
<keyword evidence="1" id="KW-0812">Transmembrane</keyword>
<keyword evidence="1" id="KW-0472">Membrane</keyword>
<sequence>MTRPGETYRGPPPSVSAAVLMLGVMGAALSFFAAALLVPSDHRPLRWVLALSPFVGLIWAGQVRGHQVHPETALAVPLAVAWVPFMVSGSALRLVRQEALGWMDGGMLLMAAGVLMSAVFLSLHSARHPRA</sequence>
<name>A0A7C9HTB3_9DEIO</name>
<gene>
    <name evidence="2" type="ORF">GO986_16740</name>
</gene>